<dbReference type="InterPro" id="IPR000522">
    <property type="entry name" value="ABC_transptr_permease_BtuC"/>
</dbReference>
<feature type="transmembrane region" description="Helical" evidence="8">
    <location>
        <begin position="82"/>
        <end position="103"/>
    </location>
</feature>
<dbReference type="Pfam" id="PF01032">
    <property type="entry name" value="FecCD"/>
    <property type="match status" value="1"/>
</dbReference>
<evidence type="ECO:0000256" key="7">
    <source>
        <dbReference type="ARBA" id="ARBA00023136"/>
    </source>
</evidence>
<keyword evidence="4" id="KW-1003">Cell membrane</keyword>
<keyword evidence="6 8" id="KW-1133">Transmembrane helix</keyword>
<evidence type="ECO:0000256" key="3">
    <source>
        <dbReference type="ARBA" id="ARBA00022448"/>
    </source>
</evidence>
<keyword evidence="5 8" id="KW-0812">Transmembrane</keyword>
<reference evidence="9 10" key="1">
    <citation type="submission" date="2020-08" db="EMBL/GenBank/DDBJ databases">
        <title>Genomic Encyclopedia of Archaeal and Bacterial Type Strains, Phase II (KMG-II): from individual species to whole genera.</title>
        <authorList>
            <person name="Goeker M."/>
        </authorList>
    </citation>
    <scope>NUCLEOTIDE SEQUENCE [LARGE SCALE GENOMIC DNA]</scope>
    <source>
        <strain evidence="9 10">DSM 43850</strain>
    </source>
</reference>
<evidence type="ECO:0000256" key="4">
    <source>
        <dbReference type="ARBA" id="ARBA00022475"/>
    </source>
</evidence>
<sequence length="355" mass="36470">MTTTESPQKSPQWTLRSRSGGISLRLHRRTAWIAAVLVVLCLAVVLASLLSGQFPITVEGVFRALAGQGTLQQRYFVNDVRLPRVLVALLVGAALGVSGGIFQSLSGNPLGSPDIIGFNGGAAAGALVCMLLMHDSSLLATGVGAVGGGAAVAVLVYLLAYRGGVRGYRLVLVGVGVNALLSAGIAYLLSRAELTDSLNAQVWMVGSLNGRGWDQVWILLVVLVLVLPPSLALSNPLLTLELGPEAATSLGLPVNSLRRWAITMSVLLSAVAIVTAGPISFVALAAPQIAKRLARSVGPSLAISGLTGGCLLAVADLLAQRLFPAAQLPVGVATVVLGGLYLGWLLVGESRKGLA</sequence>
<organism evidence="9 10">
    <name type="scientific">Kutzneria viridogrisea</name>
    <dbReference type="NCBI Taxonomy" id="47990"/>
    <lineage>
        <taxon>Bacteria</taxon>
        <taxon>Bacillati</taxon>
        <taxon>Actinomycetota</taxon>
        <taxon>Actinomycetes</taxon>
        <taxon>Pseudonocardiales</taxon>
        <taxon>Pseudonocardiaceae</taxon>
        <taxon>Kutzneria</taxon>
    </lineage>
</organism>
<dbReference type="Proteomes" id="UP000517916">
    <property type="component" value="Unassembled WGS sequence"/>
</dbReference>
<gene>
    <name evidence="9" type="ORF">BC739_001336</name>
</gene>
<dbReference type="InterPro" id="IPR037294">
    <property type="entry name" value="ABC_BtuC-like"/>
</dbReference>
<dbReference type="PANTHER" id="PTHR30472:SF24">
    <property type="entry name" value="FERRIC ENTEROBACTIN TRANSPORT SYSTEM PERMEASE PROTEIN FEPG"/>
    <property type="match status" value="1"/>
</dbReference>
<comment type="caution">
    <text evidence="9">The sequence shown here is derived from an EMBL/GenBank/DDBJ whole genome shotgun (WGS) entry which is preliminary data.</text>
</comment>
<keyword evidence="3" id="KW-0813">Transport</keyword>
<evidence type="ECO:0000256" key="5">
    <source>
        <dbReference type="ARBA" id="ARBA00022692"/>
    </source>
</evidence>
<keyword evidence="10" id="KW-1185">Reference proteome</keyword>
<proteinExistence type="inferred from homology"/>
<keyword evidence="7 8" id="KW-0472">Membrane</keyword>
<feature type="transmembrane region" description="Helical" evidence="8">
    <location>
        <begin position="325"/>
        <end position="347"/>
    </location>
</feature>
<dbReference type="PANTHER" id="PTHR30472">
    <property type="entry name" value="FERRIC ENTEROBACTIN TRANSPORT SYSTEM PERMEASE PROTEIN"/>
    <property type="match status" value="1"/>
</dbReference>
<protein>
    <submittedName>
        <fullName evidence="9">Iron complex transport system permease protein</fullName>
    </submittedName>
</protein>
<accession>A0ABR6BB88</accession>
<evidence type="ECO:0000313" key="10">
    <source>
        <dbReference type="Proteomes" id="UP000517916"/>
    </source>
</evidence>
<name>A0ABR6BB88_9PSEU</name>
<feature type="transmembrane region" description="Helical" evidence="8">
    <location>
        <begin position="167"/>
        <end position="189"/>
    </location>
</feature>
<feature type="transmembrane region" description="Helical" evidence="8">
    <location>
        <begin position="31"/>
        <end position="50"/>
    </location>
</feature>
<evidence type="ECO:0000313" key="9">
    <source>
        <dbReference type="EMBL" id="MBA8924139.1"/>
    </source>
</evidence>
<dbReference type="RefSeq" id="WP_182836612.1">
    <property type="nucleotide sequence ID" value="NZ_BAAABQ010000079.1"/>
</dbReference>
<dbReference type="Gene3D" id="1.10.3470.10">
    <property type="entry name" value="ABC transporter involved in vitamin B12 uptake, BtuC"/>
    <property type="match status" value="1"/>
</dbReference>
<feature type="transmembrane region" description="Helical" evidence="8">
    <location>
        <begin position="138"/>
        <end position="161"/>
    </location>
</feature>
<feature type="transmembrane region" description="Helical" evidence="8">
    <location>
        <begin position="260"/>
        <end position="285"/>
    </location>
</feature>
<dbReference type="CDD" id="cd06550">
    <property type="entry name" value="TM_ABC_iron-siderophores_like"/>
    <property type="match status" value="1"/>
</dbReference>
<dbReference type="EMBL" id="JACJID010000001">
    <property type="protein sequence ID" value="MBA8924139.1"/>
    <property type="molecule type" value="Genomic_DNA"/>
</dbReference>
<evidence type="ECO:0000256" key="2">
    <source>
        <dbReference type="ARBA" id="ARBA00007935"/>
    </source>
</evidence>
<evidence type="ECO:0000256" key="8">
    <source>
        <dbReference type="SAM" id="Phobius"/>
    </source>
</evidence>
<evidence type="ECO:0000256" key="6">
    <source>
        <dbReference type="ARBA" id="ARBA00022989"/>
    </source>
</evidence>
<feature type="transmembrane region" description="Helical" evidence="8">
    <location>
        <begin position="115"/>
        <end position="133"/>
    </location>
</feature>
<comment type="similarity">
    <text evidence="2">Belongs to the binding-protein-dependent transport system permease family. FecCD subfamily.</text>
</comment>
<feature type="transmembrane region" description="Helical" evidence="8">
    <location>
        <begin position="216"/>
        <end position="240"/>
    </location>
</feature>
<dbReference type="SUPFAM" id="SSF81345">
    <property type="entry name" value="ABC transporter involved in vitamin B12 uptake, BtuC"/>
    <property type="match status" value="1"/>
</dbReference>
<comment type="subcellular location">
    <subcellularLocation>
        <location evidence="1">Cell membrane</location>
        <topology evidence="1">Multi-pass membrane protein</topology>
    </subcellularLocation>
</comment>
<evidence type="ECO:0000256" key="1">
    <source>
        <dbReference type="ARBA" id="ARBA00004651"/>
    </source>
</evidence>
<feature type="transmembrane region" description="Helical" evidence="8">
    <location>
        <begin position="297"/>
        <end position="319"/>
    </location>
</feature>